<dbReference type="AlphaFoldDB" id="A0A8H6HHK1"/>
<protein>
    <recommendedName>
        <fullName evidence="3">ATP-dependent DNA helicase</fullName>
    </recommendedName>
</protein>
<comment type="caution">
    <text evidence="1">The sequence shown here is derived from an EMBL/GenBank/DDBJ whole genome shotgun (WGS) entry which is preliminary data.</text>
</comment>
<name>A0A8H6HHK1_9AGAR</name>
<dbReference type="InterPro" id="IPR027417">
    <property type="entry name" value="P-loop_NTPase"/>
</dbReference>
<organism evidence="1 2">
    <name type="scientific">Ephemerocybe angulata</name>
    <dbReference type="NCBI Taxonomy" id="980116"/>
    <lineage>
        <taxon>Eukaryota</taxon>
        <taxon>Fungi</taxon>
        <taxon>Dikarya</taxon>
        <taxon>Basidiomycota</taxon>
        <taxon>Agaricomycotina</taxon>
        <taxon>Agaricomycetes</taxon>
        <taxon>Agaricomycetidae</taxon>
        <taxon>Agaricales</taxon>
        <taxon>Agaricineae</taxon>
        <taxon>Psathyrellaceae</taxon>
        <taxon>Ephemerocybe</taxon>
    </lineage>
</organism>
<gene>
    <name evidence="1" type="ORF">DFP72DRAFT_823117</name>
</gene>
<feature type="non-terminal residue" evidence="1">
    <location>
        <position position="95"/>
    </location>
</feature>
<accession>A0A8H6HHK1</accession>
<reference evidence="1 2" key="1">
    <citation type="submission" date="2020-07" db="EMBL/GenBank/DDBJ databases">
        <title>Comparative genomics of pyrophilous fungi reveals a link between fire events and developmental genes.</title>
        <authorList>
            <consortium name="DOE Joint Genome Institute"/>
            <person name="Steindorff A.S."/>
            <person name="Carver A."/>
            <person name="Calhoun S."/>
            <person name="Stillman K."/>
            <person name="Liu H."/>
            <person name="Lipzen A."/>
            <person name="Pangilinan J."/>
            <person name="Labutti K."/>
            <person name="Bruns T.D."/>
            <person name="Grigoriev I.V."/>
        </authorList>
    </citation>
    <scope>NUCLEOTIDE SEQUENCE [LARGE SCALE GENOMIC DNA]</scope>
    <source>
        <strain evidence="1 2">CBS 144469</strain>
    </source>
</reference>
<proteinExistence type="predicted"/>
<dbReference type="Proteomes" id="UP000521943">
    <property type="component" value="Unassembled WGS sequence"/>
</dbReference>
<keyword evidence="2" id="KW-1185">Reference proteome</keyword>
<sequence>MGTRLVIRALCDFFSERDEQYRFVLLGPTGTSAALIGGSTYHTFLGINSGRSTAGSPVSKVEEVRERLLGVGYILIDEHSMLDCRALNAISARCC</sequence>
<evidence type="ECO:0000313" key="2">
    <source>
        <dbReference type="Proteomes" id="UP000521943"/>
    </source>
</evidence>
<dbReference type="Gene3D" id="3.40.50.300">
    <property type="entry name" value="P-loop containing nucleotide triphosphate hydrolases"/>
    <property type="match status" value="1"/>
</dbReference>
<dbReference type="OrthoDB" id="432234at2759"/>
<dbReference type="EMBL" id="JACGCI010000092">
    <property type="protein sequence ID" value="KAF6746515.1"/>
    <property type="molecule type" value="Genomic_DNA"/>
</dbReference>
<evidence type="ECO:0008006" key="3">
    <source>
        <dbReference type="Google" id="ProtNLM"/>
    </source>
</evidence>
<evidence type="ECO:0000313" key="1">
    <source>
        <dbReference type="EMBL" id="KAF6746515.1"/>
    </source>
</evidence>